<dbReference type="EMBL" id="CAKOAT010464042">
    <property type="protein sequence ID" value="CAH8376431.1"/>
    <property type="molecule type" value="Genomic_DNA"/>
</dbReference>
<keyword evidence="6" id="KW-0732">Signal</keyword>
<evidence type="ECO:0000256" key="3">
    <source>
        <dbReference type="ARBA" id="ARBA00022577"/>
    </source>
</evidence>
<dbReference type="Proteomes" id="UP001642260">
    <property type="component" value="Unassembled WGS sequence"/>
</dbReference>
<evidence type="ECO:0000256" key="1">
    <source>
        <dbReference type="ARBA" id="ARBA00006722"/>
    </source>
</evidence>
<organism evidence="8 9">
    <name type="scientific">Eruca vesicaria subsp. sativa</name>
    <name type="common">Garden rocket</name>
    <name type="synonym">Eruca sativa</name>
    <dbReference type="NCBI Taxonomy" id="29727"/>
    <lineage>
        <taxon>Eukaryota</taxon>
        <taxon>Viridiplantae</taxon>
        <taxon>Streptophyta</taxon>
        <taxon>Embryophyta</taxon>
        <taxon>Tracheophyta</taxon>
        <taxon>Spermatophyta</taxon>
        <taxon>Magnoliopsida</taxon>
        <taxon>eudicotyledons</taxon>
        <taxon>Gunneridae</taxon>
        <taxon>Pentapetalae</taxon>
        <taxon>rosids</taxon>
        <taxon>malvids</taxon>
        <taxon>Brassicales</taxon>
        <taxon>Brassicaceae</taxon>
        <taxon>Brassiceae</taxon>
        <taxon>Eruca</taxon>
    </lineage>
</organism>
<reference evidence="8 9" key="1">
    <citation type="submission" date="2022-03" db="EMBL/GenBank/DDBJ databases">
        <authorList>
            <person name="Macdonald S."/>
            <person name="Ahmed S."/>
            <person name="Newling K."/>
        </authorList>
    </citation>
    <scope>NUCLEOTIDE SEQUENCE [LARGE SCALE GENOMIC DNA]</scope>
</reference>
<evidence type="ECO:0000256" key="5">
    <source>
        <dbReference type="ARBA" id="ARBA00023157"/>
    </source>
</evidence>
<dbReference type="InterPro" id="IPR056373">
    <property type="entry name" value="Defensin-like_dom"/>
</dbReference>
<evidence type="ECO:0000256" key="4">
    <source>
        <dbReference type="ARBA" id="ARBA00022821"/>
    </source>
</evidence>
<evidence type="ECO:0000256" key="2">
    <source>
        <dbReference type="ARBA" id="ARBA00022529"/>
    </source>
</evidence>
<protein>
    <recommendedName>
        <fullName evidence="7">Defensin-like domain-containing protein</fullName>
    </recommendedName>
</protein>
<dbReference type="GO" id="GO:0031640">
    <property type="term" value="P:killing of cells of another organism"/>
    <property type="evidence" value="ECO:0007669"/>
    <property type="project" value="UniProtKB-KW"/>
</dbReference>
<evidence type="ECO:0000313" key="8">
    <source>
        <dbReference type="EMBL" id="CAH8376431.1"/>
    </source>
</evidence>
<comment type="caution">
    <text evidence="8">The sequence shown here is derived from an EMBL/GenBank/DDBJ whole genome shotgun (WGS) entry which is preliminary data.</text>
</comment>
<keyword evidence="3" id="KW-0295">Fungicide</keyword>
<keyword evidence="2" id="KW-0929">Antimicrobial</keyword>
<keyword evidence="4" id="KW-0611">Plant defense</keyword>
<keyword evidence="9" id="KW-1185">Reference proteome</keyword>
<feature type="domain" description="Defensin-like" evidence="7">
    <location>
        <begin position="37"/>
        <end position="81"/>
    </location>
</feature>
<comment type="similarity">
    <text evidence="1">Belongs to the DEFL family.</text>
</comment>
<evidence type="ECO:0000313" key="9">
    <source>
        <dbReference type="Proteomes" id="UP001642260"/>
    </source>
</evidence>
<keyword evidence="5" id="KW-1015">Disulfide bond</keyword>
<feature type="chain" id="PRO_5044885975" description="Defensin-like domain-containing protein" evidence="6">
    <location>
        <begin position="28"/>
        <end position="82"/>
    </location>
</feature>
<gene>
    <name evidence="8" type="ORF">ERUC_LOCUS32376</name>
</gene>
<name>A0ABC8L746_ERUVS</name>
<evidence type="ECO:0000256" key="6">
    <source>
        <dbReference type="SAM" id="SignalP"/>
    </source>
</evidence>
<proteinExistence type="inferred from homology"/>
<dbReference type="AlphaFoldDB" id="A0ABC8L746"/>
<sequence>MAFTKSSVTLFLIIMMTISFSNDRAWARPGIKQGEGETCIGSCEAQYGNRQCDEDCVAQQYSGGECALISGEATPPQCCCFK</sequence>
<evidence type="ECO:0000259" key="7">
    <source>
        <dbReference type="Pfam" id="PF24552"/>
    </source>
</evidence>
<feature type="signal peptide" evidence="6">
    <location>
        <begin position="1"/>
        <end position="27"/>
    </location>
</feature>
<dbReference type="GO" id="GO:0050832">
    <property type="term" value="P:defense response to fungus"/>
    <property type="evidence" value="ECO:0007669"/>
    <property type="project" value="UniProtKB-KW"/>
</dbReference>
<accession>A0ABC8L746</accession>
<dbReference type="Pfam" id="PF24552">
    <property type="entry name" value="Defensin"/>
    <property type="match status" value="1"/>
</dbReference>